<keyword evidence="8" id="KW-1185">Reference proteome</keyword>
<dbReference type="InterPro" id="IPR015943">
    <property type="entry name" value="WD40/YVTN_repeat-like_dom_sf"/>
</dbReference>
<dbReference type="Gene3D" id="3.40.50.300">
    <property type="entry name" value="P-loop containing nucleotide triphosphate hydrolases"/>
    <property type="match status" value="1"/>
</dbReference>
<keyword evidence="4" id="KW-0175">Coiled coil</keyword>
<reference evidence="7" key="2">
    <citation type="submission" date="2023-01" db="EMBL/GenBank/DDBJ databases">
        <authorList>
            <person name="Petersen C."/>
        </authorList>
    </citation>
    <scope>NUCLEOTIDE SEQUENCE</scope>
    <source>
        <strain evidence="7">IBT 17514</strain>
    </source>
</reference>
<keyword evidence="2" id="KW-0677">Repeat</keyword>
<protein>
    <recommendedName>
        <fullName evidence="9">NWD NACHT-NTPase N-terminal domain-containing protein</fullName>
    </recommendedName>
</protein>
<dbReference type="Pfam" id="PF24883">
    <property type="entry name" value="NPHP3_N"/>
    <property type="match status" value="1"/>
</dbReference>
<feature type="repeat" description="WD" evidence="3">
    <location>
        <begin position="986"/>
        <end position="1027"/>
    </location>
</feature>
<feature type="coiled-coil region" evidence="4">
    <location>
        <begin position="159"/>
        <end position="193"/>
    </location>
</feature>
<dbReference type="SMART" id="SM00320">
    <property type="entry name" value="WD40"/>
    <property type="match status" value="7"/>
</dbReference>
<organism evidence="7 8">
    <name type="scientific">Penicillium malachiteum</name>
    <dbReference type="NCBI Taxonomy" id="1324776"/>
    <lineage>
        <taxon>Eukaryota</taxon>
        <taxon>Fungi</taxon>
        <taxon>Dikarya</taxon>
        <taxon>Ascomycota</taxon>
        <taxon>Pezizomycotina</taxon>
        <taxon>Eurotiomycetes</taxon>
        <taxon>Eurotiomycetidae</taxon>
        <taxon>Eurotiales</taxon>
        <taxon>Aspergillaceae</taxon>
        <taxon>Penicillium</taxon>
    </lineage>
</organism>
<dbReference type="InterPro" id="IPR011047">
    <property type="entry name" value="Quinoprotein_ADH-like_sf"/>
</dbReference>
<dbReference type="Proteomes" id="UP001215712">
    <property type="component" value="Unassembled WGS sequence"/>
</dbReference>
<evidence type="ECO:0008006" key="9">
    <source>
        <dbReference type="Google" id="ProtNLM"/>
    </source>
</evidence>
<dbReference type="SUPFAM" id="SSF50998">
    <property type="entry name" value="Quinoprotein alcohol dehydrogenase-like"/>
    <property type="match status" value="1"/>
</dbReference>
<evidence type="ECO:0000256" key="2">
    <source>
        <dbReference type="ARBA" id="ARBA00022737"/>
    </source>
</evidence>
<evidence type="ECO:0000256" key="1">
    <source>
        <dbReference type="ARBA" id="ARBA00022574"/>
    </source>
</evidence>
<comment type="caution">
    <text evidence="7">The sequence shown here is derived from an EMBL/GenBank/DDBJ whole genome shotgun (WGS) entry which is preliminary data.</text>
</comment>
<feature type="domain" description="Nephrocystin 3-like N-terminal" evidence="6">
    <location>
        <begin position="236"/>
        <end position="407"/>
    </location>
</feature>
<sequence length="1563" mass="175381">MQKEMLQKSRLKFNVAGKEVVVKEQVHRALKSILSVNNFITTAVSSNPHASLAWAGVLVLLNPIAQSATQDEDAMHGFERIAGLLARYRVMEESRIQVHFSNSVTDRADSTQQLSSSIRSQTVQLYTERFLEDVVAVDNWNEMIQTITDLEKCITDDLRVLSDQTLQDIEKKINELQNDLGGLLDVASEARDEAKAAKQAEQLNSLSYAQNAAFNTYESQQKSGCQPETQVDMLRKIKAWCESPDGEGIYWLNGMAGTGKSTISYTLAAACCNGEALVDDAPLSDSVFIGASFFFKHYEPDQNNGKKLFTTICRQLSDLLPEVRGDICNSISSHSNISNEVMSNQWEYLILRPLLALEKRGLVPLNFIVVIDALDEGLPEDASTFIRVITEAEKLNNIRLRFFVTSRPEPHLTQWFDHCRKGSVSKTELPKVTVKDRSDSPNFKNDITRFLEVEMAKIGTSHEAPNGWPGKTAIQNLTLKSDGLFIYAATACRFLNESGRNRRSLQYRMDIIFNDKLVTKSPGGDLSSMYRKILMSSIGENSIEEERIDLYQRFKQVVGSIIMLCDPLSPNDLSNILGCPKEDIAETLDGLSSVLSKGEDDKKPIYLLHLSFRDFLLDQTCDEEFRIDSKIAHTALFEECLRVMAGGLRRNMCSFEDESVIAESIQPSLVNLHIPKHVQYACQYWVDHLRKSEIATLSENDEVHRFLKKYFLYWLEAMSLMGKMSEGVQAVLHLHEYISGLPSEVMPGIRGTVHDARPFVLSFAGIISHSPLQVYISALIYAPERSVIRTQFQHEIPKSIIRFPEVEKDWSPLLQTIPDYRESYSLKYCNRANLAFSPDGKTIASPSVCLWDVNTGILLKRFDPPGEPKFVAFSDNGERVIALSMEGNVREWDVVSGALVHEVMISAGGCLTTLSDDKTTMASYFRSTVQVIAIATQRVILSFQIHSERQGDLQLSQDNRLLACGFDDGSVQLWDTDTGEMKYQLLSNKSSPVAHVAFSRDGTFLSSLSIGGTLLLWDTDTGSLLKTFQESVNDAVFSADSEVLLYTGQNHLFFWDLESGTLAKSIPSELVGLRLSPDGKLVTSIPIICERLNGWSASPLDSNLIKVWDTASGELVNILGTHSDTVLDVIFSPDAWFMASYGCDETVRLWEMSASSYLDKREKNGSGVISMILSATLGVISLSISSAKMFKVWDLGVQAYRQQAFSARSDAQISLTADSRFLIESTRNEIVISEIATGKRVRSINHEENSQPDFSLCSQAKILGKYHVYAAYFEDGDDKNMRDDMPLVKVWDLDTGALLHTLYGPREKTIQLKFSPDGRFLALHWRLEGIGIVIEIWDVNCWHLHQTFEQTKATRLLDFVWSPDGAMIGILFEKSYLGEENLDKSTIVRQFDICDVNSGVLVTLFERRFDLHPAMFPYMFSHVFSAFSRDGKLVTTNPFECLIQLWNVKTGQMIGQRELKSSGEYPTPSMEDDIPISFSEDSQTLITRDGRLDIRSFDPHWDGVGSQDLFVDDGWVFQGPKKIMLLPHDYRPTCVLAVENTLVMGHASGHVTFLTLAPQDSSQ</sequence>
<dbReference type="EMBL" id="JAQJAN010000007">
    <property type="protein sequence ID" value="KAJ5727001.1"/>
    <property type="molecule type" value="Genomic_DNA"/>
</dbReference>
<dbReference type="SUPFAM" id="SSF69322">
    <property type="entry name" value="Tricorn protease domain 2"/>
    <property type="match status" value="1"/>
</dbReference>
<evidence type="ECO:0000256" key="3">
    <source>
        <dbReference type="PROSITE-ProRule" id="PRU00221"/>
    </source>
</evidence>
<feature type="domain" description="NWD NACHT-NTPase N-terminal" evidence="5">
    <location>
        <begin position="18"/>
        <end position="157"/>
    </location>
</feature>
<dbReference type="InterPro" id="IPR001680">
    <property type="entry name" value="WD40_rpt"/>
</dbReference>
<accession>A0AAD6MVZ0</accession>
<keyword evidence="1 3" id="KW-0853">WD repeat</keyword>
<evidence type="ECO:0000256" key="4">
    <source>
        <dbReference type="SAM" id="Coils"/>
    </source>
</evidence>
<evidence type="ECO:0000313" key="8">
    <source>
        <dbReference type="Proteomes" id="UP001215712"/>
    </source>
</evidence>
<evidence type="ECO:0000313" key="7">
    <source>
        <dbReference type="EMBL" id="KAJ5727001.1"/>
    </source>
</evidence>
<proteinExistence type="predicted"/>
<dbReference type="PROSITE" id="PS50082">
    <property type="entry name" value="WD_REPEATS_2"/>
    <property type="match status" value="3"/>
</dbReference>
<feature type="repeat" description="WD" evidence="3">
    <location>
        <begin position="943"/>
        <end position="984"/>
    </location>
</feature>
<dbReference type="PANTHER" id="PTHR19848:SF8">
    <property type="entry name" value="F-BOX AND WD REPEAT DOMAIN CONTAINING 7"/>
    <property type="match status" value="1"/>
</dbReference>
<dbReference type="Gene3D" id="2.130.10.10">
    <property type="entry name" value="YVTN repeat-like/Quinoprotein amine dehydrogenase"/>
    <property type="match status" value="4"/>
</dbReference>
<reference evidence="7" key="1">
    <citation type="journal article" date="2023" name="IMA Fungus">
        <title>Comparative genomic study of the Penicillium genus elucidates a diverse pangenome and 15 lateral gene transfer events.</title>
        <authorList>
            <person name="Petersen C."/>
            <person name="Sorensen T."/>
            <person name="Nielsen M.R."/>
            <person name="Sondergaard T.E."/>
            <person name="Sorensen J.L."/>
            <person name="Fitzpatrick D.A."/>
            <person name="Frisvad J.C."/>
            <person name="Nielsen K.L."/>
        </authorList>
    </citation>
    <scope>NUCLEOTIDE SEQUENCE</scope>
    <source>
        <strain evidence="7">IBT 17514</strain>
    </source>
</reference>
<dbReference type="InterPro" id="IPR056884">
    <property type="entry name" value="NPHP3-like_N"/>
</dbReference>
<evidence type="ECO:0000259" key="5">
    <source>
        <dbReference type="Pfam" id="PF17100"/>
    </source>
</evidence>
<dbReference type="Pfam" id="PF17100">
    <property type="entry name" value="NACHT_N"/>
    <property type="match status" value="1"/>
</dbReference>
<dbReference type="SUPFAM" id="SSF63829">
    <property type="entry name" value="Calcium-dependent phosphotriesterase"/>
    <property type="match status" value="1"/>
</dbReference>
<gene>
    <name evidence="7" type="ORF">N7493_006028</name>
</gene>
<dbReference type="InterPro" id="IPR031359">
    <property type="entry name" value="NACHT_N"/>
</dbReference>
<dbReference type="InterPro" id="IPR027417">
    <property type="entry name" value="P-loop_NTPase"/>
</dbReference>
<dbReference type="PANTHER" id="PTHR19848">
    <property type="entry name" value="WD40 REPEAT PROTEIN"/>
    <property type="match status" value="1"/>
</dbReference>
<evidence type="ECO:0000259" key="6">
    <source>
        <dbReference type="Pfam" id="PF24883"/>
    </source>
</evidence>
<dbReference type="Pfam" id="PF00400">
    <property type="entry name" value="WD40"/>
    <property type="match status" value="3"/>
</dbReference>
<dbReference type="PROSITE" id="PS50294">
    <property type="entry name" value="WD_REPEATS_REGION"/>
    <property type="match status" value="2"/>
</dbReference>
<name>A0AAD6MVZ0_9EURO</name>
<dbReference type="CDD" id="cd00200">
    <property type="entry name" value="WD40"/>
    <property type="match status" value="1"/>
</dbReference>
<feature type="repeat" description="WD" evidence="3">
    <location>
        <begin position="1119"/>
        <end position="1160"/>
    </location>
</feature>